<evidence type="ECO:0000259" key="1">
    <source>
        <dbReference type="Pfam" id="PF00144"/>
    </source>
</evidence>
<reference evidence="2 3" key="1">
    <citation type="journal article" date="2019" name="Environ. Microbiol.">
        <title>An active ?-lactamase is a part of an orchestrated cell wall stress resistance network of Bacillus subtilis and related rhizosphere species.</title>
        <authorList>
            <person name="Bucher T."/>
            <person name="Keren-Paz A."/>
            <person name="Hausser J."/>
            <person name="Olender T."/>
            <person name="Cytryn E."/>
            <person name="Kolodkin-Gal I."/>
        </authorList>
    </citation>
    <scope>NUCLEOTIDE SEQUENCE [LARGE SCALE GENOMIC DNA]</scope>
    <source>
        <strain evidence="2 3">I32</strain>
    </source>
</reference>
<dbReference type="AlphaFoldDB" id="A0A9X9A0R0"/>
<dbReference type="EMBL" id="SZOH01004732">
    <property type="protein sequence ID" value="TKI83243.1"/>
    <property type="molecule type" value="Genomic_DNA"/>
</dbReference>
<feature type="non-terminal residue" evidence="2">
    <location>
        <position position="1"/>
    </location>
</feature>
<name>A0A9X9A0R0_BACCE</name>
<comment type="caution">
    <text evidence="2">The sequence shown here is derived from an EMBL/GenBank/DDBJ whole genome shotgun (WGS) entry which is preliminary data.</text>
</comment>
<keyword evidence="2" id="KW-0378">Hydrolase</keyword>
<gene>
    <name evidence="2" type="ORF">FC695_41405</name>
</gene>
<protein>
    <submittedName>
        <fullName evidence="2">Serine hydrolase</fullName>
    </submittedName>
</protein>
<feature type="non-terminal residue" evidence="2">
    <location>
        <position position="83"/>
    </location>
</feature>
<proteinExistence type="predicted"/>
<dbReference type="InterPro" id="IPR050789">
    <property type="entry name" value="Diverse_Enzym_Activities"/>
</dbReference>
<dbReference type="SUPFAM" id="SSF56601">
    <property type="entry name" value="beta-lactamase/transpeptidase-like"/>
    <property type="match status" value="1"/>
</dbReference>
<dbReference type="Pfam" id="PF00144">
    <property type="entry name" value="Beta-lactamase"/>
    <property type="match status" value="1"/>
</dbReference>
<accession>A0A9X9A0R0</accession>
<feature type="domain" description="Beta-lactamase-related" evidence="1">
    <location>
        <begin position="32"/>
        <end position="81"/>
    </location>
</feature>
<dbReference type="PANTHER" id="PTHR43283">
    <property type="entry name" value="BETA-LACTAMASE-RELATED"/>
    <property type="match status" value="1"/>
</dbReference>
<evidence type="ECO:0000313" key="2">
    <source>
        <dbReference type="EMBL" id="TKI83243.1"/>
    </source>
</evidence>
<organism evidence="2 3">
    <name type="scientific">Bacillus cereus</name>
    <dbReference type="NCBI Taxonomy" id="1396"/>
    <lineage>
        <taxon>Bacteria</taxon>
        <taxon>Bacillati</taxon>
        <taxon>Bacillota</taxon>
        <taxon>Bacilli</taxon>
        <taxon>Bacillales</taxon>
        <taxon>Bacillaceae</taxon>
        <taxon>Bacillus</taxon>
        <taxon>Bacillus cereus group</taxon>
    </lineage>
</organism>
<sequence>HKGYLGVAPGKHLDSIEESLSGKGWLNEPVEVTNKPGSETIYSGGGYTILQLVIEEVTGIPFNRYMEEQIMKPLGMHSSSFLQ</sequence>
<dbReference type="InterPro" id="IPR012338">
    <property type="entry name" value="Beta-lactam/transpept-like"/>
</dbReference>
<dbReference type="Proteomes" id="UP000308444">
    <property type="component" value="Unassembled WGS sequence"/>
</dbReference>
<dbReference type="GO" id="GO:0016787">
    <property type="term" value="F:hydrolase activity"/>
    <property type="evidence" value="ECO:0007669"/>
    <property type="project" value="UniProtKB-KW"/>
</dbReference>
<evidence type="ECO:0000313" key="3">
    <source>
        <dbReference type="Proteomes" id="UP000308444"/>
    </source>
</evidence>
<dbReference type="InterPro" id="IPR001466">
    <property type="entry name" value="Beta-lactam-related"/>
</dbReference>
<dbReference type="Gene3D" id="3.40.710.10">
    <property type="entry name" value="DD-peptidase/beta-lactamase superfamily"/>
    <property type="match status" value="1"/>
</dbReference>